<dbReference type="InterPro" id="IPR036817">
    <property type="entry name" value="Transthyretin/HIU_hydrolase_sf"/>
</dbReference>
<keyword evidence="2" id="KW-0378">Hydrolase</keyword>
<accession>A0A2R8CPX0</accession>
<dbReference type="RefSeq" id="WP_165814266.1">
    <property type="nucleotide sequence ID" value="NZ_ONZI01000004.1"/>
</dbReference>
<dbReference type="EMBL" id="ONZI01000004">
    <property type="protein sequence ID" value="SPJ34843.1"/>
    <property type="molecule type" value="Genomic_DNA"/>
</dbReference>
<evidence type="ECO:0000259" key="1">
    <source>
        <dbReference type="Pfam" id="PF00576"/>
    </source>
</evidence>
<proteinExistence type="predicted"/>
<gene>
    <name evidence="2" type="primary">hiuH</name>
    <name evidence="2" type="ORF">KSP9073_02890</name>
</gene>
<feature type="domain" description="Transthyretin/hydroxyisourate hydrolase" evidence="1">
    <location>
        <begin position="4"/>
        <end position="107"/>
    </location>
</feature>
<dbReference type="Proteomes" id="UP000244934">
    <property type="component" value="Unassembled WGS sequence"/>
</dbReference>
<keyword evidence="3" id="KW-1185">Reference proteome</keyword>
<reference evidence="3" key="1">
    <citation type="submission" date="2018-03" db="EMBL/GenBank/DDBJ databases">
        <authorList>
            <person name="Navarro De La Torre S."/>
        </authorList>
    </citation>
    <scope>NUCLEOTIDE SEQUENCE [LARGE SCALE GENOMIC DNA]</scope>
    <source>
        <strain evidence="3">EAod3</strain>
    </source>
</reference>
<dbReference type="PANTHER" id="PTHR10395:SF7">
    <property type="entry name" value="5-HYDROXYISOURATE HYDROLASE"/>
    <property type="match status" value="1"/>
</dbReference>
<dbReference type="AlphaFoldDB" id="A0A2R8CPX0"/>
<dbReference type="EC" id="3.5.2.17" evidence="2"/>
<name>A0A2R8CPX0_9GAMM</name>
<organism evidence="2 3">
    <name type="scientific">Kushneria phyllosphaerae</name>
    <dbReference type="NCBI Taxonomy" id="2100822"/>
    <lineage>
        <taxon>Bacteria</taxon>
        <taxon>Pseudomonadati</taxon>
        <taxon>Pseudomonadota</taxon>
        <taxon>Gammaproteobacteria</taxon>
        <taxon>Oceanospirillales</taxon>
        <taxon>Halomonadaceae</taxon>
        <taxon>Kushneria</taxon>
    </lineage>
</organism>
<protein>
    <submittedName>
        <fullName evidence="2">5-hydroxyisourate hydrolase</fullName>
        <ecNumber evidence="2">3.5.2.17</ecNumber>
    </submittedName>
</protein>
<dbReference type="PANTHER" id="PTHR10395">
    <property type="entry name" value="URICASE AND TRANSTHYRETIN-RELATED"/>
    <property type="match status" value="1"/>
</dbReference>
<dbReference type="GO" id="GO:0006144">
    <property type="term" value="P:purine nucleobase metabolic process"/>
    <property type="evidence" value="ECO:0007669"/>
    <property type="project" value="TreeGrafter"/>
</dbReference>
<sequence>MATLTTRVLDQYNGIAVKGMVVSLEAYGEEEPITTLHTNVCGELEDVLLQEGSGGHYRLVYHVRDYFLGQGVDCPLFDRVPVELTLSSGTSEVIVLLVSPWGYSIHRDSRSCHGGRVPARR</sequence>
<dbReference type="Pfam" id="PF00576">
    <property type="entry name" value="Transthyretin"/>
    <property type="match status" value="1"/>
</dbReference>
<dbReference type="Gene3D" id="2.60.40.180">
    <property type="entry name" value="Transthyretin/hydroxyisourate hydrolase domain"/>
    <property type="match status" value="1"/>
</dbReference>
<evidence type="ECO:0000313" key="3">
    <source>
        <dbReference type="Proteomes" id="UP000244934"/>
    </source>
</evidence>
<dbReference type="InterPro" id="IPR023416">
    <property type="entry name" value="Transthyretin/HIU_hydrolase_d"/>
</dbReference>
<dbReference type="SUPFAM" id="SSF49472">
    <property type="entry name" value="Transthyretin (synonym: prealbumin)"/>
    <property type="match status" value="1"/>
</dbReference>
<dbReference type="GO" id="GO:0033971">
    <property type="term" value="F:hydroxyisourate hydrolase activity"/>
    <property type="evidence" value="ECO:0007669"/>
    <property type="project" value="UniProtKB-EC"/>
</dbReference>
<evidence type="ECO:0000313" key="2">
    <source>
        <dbReference type="EMBL" id="SPJ34843.1"/>
    </source>
</evidence>